<feature type="compositionally biased region" description="Basic and acidic residues" evidence="1">
    <location>
        <begin position="447"/>
        <end position="462"/>
    </location>
</feature>
<feature type="compositionally biased region" description="Acidic residues" evidence="1">
    <location>
        <begin position="429"/>
        <end position="446"/>
    </location>
</feature>
<feature type="region of interest" description="Disordered" evidence="1">
    <location>
        <begin position="318"/>
        <end position="462"/>
    </location>
</feature>
<dbReference type="Pfam" id="PF00300">
    <property type="entry name" value="His_Phos_1"/>
    <property type="match status" value="1"/>
</dbReference>
<comment type="caution">
    <text evidence="2">The sequence shown here is derived from an EMBL/GenBank/DDBJ whole genome shotgun (WGS) entry which is preliminary data.</text>
</comment>
<protein>
    <recommendedName>
        <fullName evidence="4">Phosphoglycerate mutase-like protein</fullName>
    </recommendedName>
</protein>
<sequence>MGKPRMIILIRHAQSEGNKNREIHQLIPDHRVKLTEDGWVQAEDAGRRLRSLLKPDDTLQFYTSPYRRTRETTEGILRTLTSSSESGAPSPFNRHAIKVYEEPRLREQDFGNFQPCSSEMERMWQERADYGHFFYRIPNGESAADAYDRVSGFNETLWRSFGEADFPSVCVLVTHGLMTRVFLMKWYHWSVEYFEDLRNVNHCEFIIMDKNIDNGKYLLKSELRTWSELKKQRALEAAKANADAPQPHHPVVDPKRRNTLSQFLPNSQPTSNPLPPRKWGGCVAGCDHKHDRYPRRKLQAQPPIVAEKQQYEGEDHPIAHQEEGGPTTNESISPTTPNTLPIRPGKTPTQLFAEHYGGTDSGAPTPHERPSDGDGSGESDYFDSNAVLPSRRAQPGAAKRPPRRKPTEEDLERWANESGMGSGKRADALGDEPEEGEEEEEEEGEKLEEQEKHDKSLRGSVY</sequence>
<gene>
    <name evidence="2" type="ORF">WHR41_06482</name>
</gene>
<reference evidence="2 3" key="1">
    <citation type="journal article" date="2020" name="Microbiol. Resour. Announc.">
        <title>Draft Genome Sequence of a Cladosporium Species Isolated from the Mesophotic Ascidian Didemnum maculosum.</title>
        <authorList>
            <person name="Gioti A."/>
            <person name="Siaperas R."/>
            <person name="Nikolaivits E."/>
            <person name="Le Goff G."/>
            <person name="Ouazzani J."/>
            <person name="Kotoulas G."/>
            <person name="Topakas E."/>
        </authorList>
    </citation>
    <scope>NUCLEOTIDE SEQUENCE [LARGE SCALE GENOMIC DNA]</scope>
    <source>
        <strain evidence="2 3">TM138-S3</strain>
    </source>
</reference>
<dbReference type="RefSeq" id="XP_069228198.1">
    <property type="nucleotide sequence ID" value="XM_069375087.1"/>
</dbReference>
<dbReference type="InterPro" id="IPR029033">
    <property type="entry name" value="His_PPase_superfam"/>
</dbReference>
<dbReference type="AlphaFoldDB" id="A0AB34KM10"/>
<evidence type="ECO:0000313" key="3">
    <source>
        <dbReference type="Proteomes" id="UP000803884"/>
    </source>
</evidence>
<evidence type="ECO:0000313" key="2">
    <source>
        <dbReference type="EMBL" id="KAL1585092.1"/>
    </source>
</evidence>
<dbReference type="SUPFAM" id="SSF53254">
    <property type="entry name" value="Phosphoglycerate mutase-like"/>
    <property type="match status" value="1"/>
</dbReference>
<dbReference type="InterPro" id="IPR013078">
    <property type="entry name" value="His_Pase_superF_clade-1"/>
</dbReference>
<organism evidence="2 3">
    <name type="scientific">Cladosporium halotolerans</name>
    <dbReference type="NCBI Taxonomy" id="1052096"/>
    <lineage>
        <taxon>Eukaryota</taxon>
        <taxon>Fungi</taxon>
        <taxon>Dikarya</taxon>
        <taxon>Ascomycota</taxon>
        <taxon>Pezizomycotina</taxon>
        <taxon>Dothideomycetes</taxon>
        <taxon>Dothideomycetidae</taxon>
        <taxon>Cladosporiales</taxon>
        <taxon>Cladosporiaceae</taxon>
        <taxon>Cladosporium</taxon>
    </lineage>
</organism>
<feature type="region of interest" description="Disordered" evidence="1">
    <location>
        <begin position="237"/>
        <end position="278"/>
    </location>
</feature>
<feature type="compositionally biased region" description="Polar residues" evidence="1">
    <location>
        <begin position="259"/>
        <end position="271"/>
    </location>
</feature>
<feature type="compositionally biased region" description="Basic and acidic residues" evidence="1">
    <location>
        <begin position="405"/>
        <end position="415"/>
    </location>
</feature>
<name>A0AB34KM10_9PEZI</name>
<dbReference type="Gene3D" id="3.40.50.1240">
    <property type="entry name" value="Phosphoglycerate mutase-like"/>
    <property type="match status" value="1"/>
</dbReference>
<feature type="compositionally biased region" description="Polar residues" evidence="1">
    <location>
        <begin position="326"/>
        <end position="339"/>
    </location>
</feature>
<evidence type="ECO:0000256" key="1">
    <source>
        <dbReference type="SAM" id="MobiDB-lite"/>
    </source>
</evidence>
<dbReference type="PANTHER" id="PTHR46192">
    <property type="entry name" value="BROAD-RANGE ACID PHOSPHATASE DET1"/>
    <property type="match status" value="1"/>
</dbReference>
<proteinExistence type="predicted"/>
<accession>A0AB34KM10</accession>
<dbReference type="CDD" id="cd07067">
    <property type="entry name" value="HP_PGM_like"/>
    <property type="match status" value="1"/>
</dbReference>
<dbReference type="Proteomes" id="UP000803884">
    <property type="component" value="Unassembled WGS sequence"/>
</dbReference>
<dbReference type="GeneID" id="96007925"/>
<keyword evidence="3" id="KW-1185">Reference proteome</keyword>
<dbReference type="InterPro" id="IPR052765">
    <property type="entry name" value="PGM-Related"/>
</dbReference>
<dbReference type="SMART" id="SM00855">
    <property type="entry name" value="PGAM"/>
    <property type="match status" value="1"/>
</dbReference>
<dbReference type="EMBL" id="JAAQHG020000021">
    <property type="protein sequence ID" value="KAL1585092.1"/>
    <property type="molecule type" value="Genomic_DNA"/>
</dbReference>
<evidence type="ECO:0008006" key="4">
    <source>
        <dbReference type="Google" id="ProtNLM"/>
    </source>
</evidence>